<dbReference type="Gene3D" id="3.30.710.10">
    <property type="entry name" value="Potassium Channel Kv1.1, Chain A"/>
    <property type="match status" value="1"/>
</dbReference>
<comment type="similarity">
    <text evidence="3">Belongs to the NPH3 family.</text>
</comment>
<protein>
    <recommendedName>
        <fullName evidence="4">NPH3 domain-containing protein</fullName>
    </recommendedName>
</protein>
<accession>A0AAP0FIJ4</accession>
<dbReference type="Pfam" id="PF03000">
    <property type="entry name" value="NPH3"/>
    <property type="match status" value="1"/>
</dbReference>
<evidence type="ECO:0000256" key="3">
    <source>
        <dbReference type="PROSITE-ProRule" id="PRU00982"/>
    </source>
</evidence>
<gene>
    <name evidence="5" type="ORF">Syun_022384</name>
</gene>
<feature type="domain" description="NPH3" evidence="4">
    <location>
        <begin position="192"/>
        <end position="455"/>
    </location>
</feature>
<dbReference type="PANTHER" id="PTHR32370">
    <property type="entry name" value="OS12G0117600 PROTEIN"/>
    <property type="match status" value="1"/>
</dbReference>
<dbReference type="InterPro" id="IPR043454">
    <property type="entry name" value="NPH3/RPT2-like"/>
</dbReference>
<dbReference type="AlphaFoldDB" id="A0AAP0FIJ4"/>
<dbReference type="PROSITE" id="PS51649">
    <property type="entry name" value="NPH3"/>
    <property type="match status" value="1"/>
</dbReference>
<dbReference type="InterPro" id="IPR011333">
    <property type="entry name" value="SKP1/BTB/POZ_sf"/>
</dbReference>
<dbReference type="EMBL" id="JBBNAF010000010">
    <property type="protein sequence ID" value="KAK9106373.1"/>
    <property type="molecule type" value="Genomic_DNA"/>
</dbReference>
<organism evidence="5 6">
    <name type="scientific">Stephania yunnanensis</name>
    <dbReference type="NCBI Taxonomy" id="152371"/>
    <lineage>
        <taxon>Eukaryota</taxon>
        <taxon>Viridiplantae</taxon>
        <taxon>Streptophyta</taxon>
        <taxon>Embryophyta</taxon>
        <taxon>Tracheophyta</taxon>
        <taxon>Spermatophyta</taxon>
        <taxon>Magnoliopsida</taxon>
        <taxon>Ranunculales</taxon>
        <taxon>Menispermaceae</taxon>
        <taxon>Menispermoideae</taxon>
        <taxon>Cissampelideae</taxon>
        <taxon>Stephania</taxon>
    </lineage>
</organism>
<proteinExistence type="inferred from homology"/>
<evidence type="ECO:0000313" key="5">
    <source>
        <dbReference type="EMBL" id="KAK9106373.1"/>
    </source>
</evidence>
<evidence type="ECO:0000259" key="4">
    <source>
        <dbReference type="PROSITE" id="PS51649"/>
    </source>
</evidence>
<comment type="caution">
    <text evidence="5">The sequence shown here is derived from an EMBL/GenBank/DDBJ whole genome shotgun (WGS) entry which is preliminary data.</text>
</comment>
<keyword evidence="2" id="KW-0833">Ubl conjugation pathway</keyword>
<sequence>MPDLSDLIKVDVNGQHTFFLDQMIMSRYSGKFKKMMKQERRKAQIMKSEIGFDDFPCGADGFELISRFCYNGGRIKISTSNVCLLHCSAMVLEMTDEVSPCNLIQQTETFLEGLFYWTWSDILISLKSCDGFFQYADSSGILEKLICSLLSKITHNSDFQFNASWSSSSSSPETINGFKFFTSNQTTPDSKAWWFDDLTILPPKIVVKVIKVIGAYGADNNSLILTKFILHYLKTALHNKNCVGYESLSKSCSMEYAELADTAVHGVALMGKTGFSCRGLFWVLRVVSDLGLIKSCRVGLERLIGGMLDKATLDDLLVPGHSGGGGVVYDVNLVLRLIRVFVSSDGVTMQRMKRIGRLIDKYLREISPDQYLKVSKFLAVAESLPDCARDSFDGVYRSIDIYIESHPKLSFDERSRLCRCLNYEKLTLEACKDLAKNPRIPPRTAIQALMSQQTKSQKKVDGLETTLIPSKEYLLEIPTLLADADADDNCSEFSEESEEMKLHIQKMQCRVFELEKVCKEMRGQMTRLLRENNVTTSPALNRAAVPRGPRLC</sequence>
<comment type="pathway">
    <text evidence="1">Protein modification; protein ubiquitination.</text>
</comment>
<evidence type="ECO:0000256" key="2">
    <source>
        <dbReference type="ARBA" id="ARBA00022786"/>
    </source>
</evidence>
<keyword evidence="6" id="KW-1185">Reference proteome</keyword>
<evidence type="ECO:0000256" key="1">
    <source>
        <dbReference type="ARBA" id="ARBA00004906"/>
    </source>
</evidence>
<name>A0AAP0FIJ4_9MAGN</name>
<dbReference type="Proteomes" id="UP001420932">
    <property type="component" value="Unassembled WGS sequence"/>
</dbReference>
<evidence type="ECO:0000313" key="6">
    <source>
        <dbReference type="Proteomes" id="UP001420932"/>
    </source>
</evidence>
<dbReference type="InterPro" id="IPR027356">
    <property type="entry name" value="NPH3_dom"/>
</dbReference>
<reference evidence="5 6" key="1">
    <citation type="submission" date="2024-01" db="EMBL/GenBank/DDBJ databases">
        <title>Genome assemblies of Stephania.</title>
        <authorList>
            <person name="Yang L."/>
        </authorList>
    </citation>
    <scope>NUCLEOTIDE SEQUENCE [LARGE SCALE GENOMIC DNA]</scope>
    <source>
        <strain evidence="5">YNDBR</strain>
        <tissue evidence="5">Leaf</tissue>
    </source>
</reference>
<dbReference type="SUPFAM" id="SSF54695">
    <property type="entry name" value="POZ domain"/>
    <property type="match status" value="1"/>
</dbReference>